<reference evidence="4" key="1">
    <citation type="submission" date="2022-10" db="EMBL/GenBank/DDBJ databases">
        <authorList>
            <person name="Chen Y."/>
            <person name="Dougan E. K."/>
            <person name="Chan C."/>
            <person name="Rhodes N."/>
            <person name="Thang M."/>
        </authorList>
    </citation>
    <scope>NUCLEOTIDE SEQUENCE</scope>
</reference>
<feature type="compositionally biased region" description="Acidic residues" evidence="2">
    <location>
        <begin position="23"/>
        <end position="32"/>
    </location>
</feature>
<feature type="signal peptide" evidence="3">
    <location>
        <begin position="1"/>
        <end position="21"/>
    </location>
</feature>
<evidence type="ECO:0000256" key="2">
    <source>
        <dbReference type="SAM" id="MobiDB-lite"/>
    </source>
</evidence>
<evidence type="ECO:0000256" key="3">
    <source>
        <dbReference type="SAM" id="SignalP"/>
    </source>
</evidence>
<proteinExistence type="predicted"/>
<comment type="caution">
    <text evidence="4">The sequence shown here is derived from an EMBL/GenBank/DDBJ whole genome shotgun (WGS) entry which is preliminary data.</text>
</comment>
<feature type="coiled-coil region" evidence="1">
    <location>
        <begin position="140"/>
        <end position="167"/>
    </location>
</feature>
<dbReference type="EMBL" id="CAMXCT030005501">
    <property type="protein sequence ID" value="CAL4799813.1"/>
    <property type="molecule type" value="Genomic_DNA"/>
</dbReference>
<sequence>MRFYGLLPLLWLSQAARDAEDFEVIGSPEEDQQSSFAQRKFGHGHHGHHGHGRQMRHRLEDESESTPQPTEAPSETDAREEAPDTADEERLEIQSAAKKEPDDCGPLMGNHPAEVRAQVLRCLKQRKRQAGKVQETLQNRAVQERLLADESDKVEKLTKEIGDMNAMKAAYLNDEQIVKGVLEKRKKQVMRQINRLDMDGEDADPEP</sequence>
<organism evidence="4">
    <name type="scientific">Cladocopium goreaui</name>
    <dbReference type="NCBI Taxonomy" id="2562237"/>
    <lineage>
        <taxon>Eukaryota</taxon>
        <taxon>Sar</taxon>
        <taxon>Alveolata</taxon>
        <taxon>Dinophyceae</taxon>
        <taxon>Suessiales</taxon>
        <taxon>Symbiodiniaceae</taxon>
        <taxon>Cladocopium</taxon>
    </lineage>
</organism>
<gene>
    <name evidence="4" type="ORF">C1SCF055_LOCUS37559</name>
</gene>
<dbReference type="EMBL" id="CAMXCT020005501">
    <property type="protein sequence ID" value="CAL1165876.1"/>
    <property type="molecule type" value="Genomic_DNA"/>
</dbReference>
<evidence type="ECO:0000256" key="1">
    <source>
        <dbReference type="SAM" id="Coils"/>
    </source>
</evidence>
<evidence type="ECO:0000313" key="6">
    <source>
        <dbReference type="Proteomes" id="UP001152797"/>
    </source>
</evidence>
<feature type="chain" id="PRO_5043271636" evidence="3">
    <location>
        <begin position="22"/>
        <end position="207"/>
    </location>
</feature>
<reference evidence="5" key="2">
    <citation type="submission" date="2024-04" db="EMBL/GenBank/DDBJ databases">
        <authorList>
            <person name="Chen Y."/>
            <person name="Shah S."/>
            <person name="Dougan E. K."/>
            <person name="Thang M."/>
            <person name="Chan C."/>
        </authorList>
    </citation>
    <scope>NUCLEOTIDE SEQUENCE [LARGE SCALE GENOMIC DNA]</scope>
</reference>
<protein>
    <submittedName>
        <fullName evidence="4">Uncharacterized protein</fullName>
    </submittedName>
</protein>
<keyword evidence="1" id="KW-0175">Coiled coil</keyword>
<evidence type="ECO:0000313" key="5">
    <source>
        <dbReference type="EMBL" id="CAL1165876.1"/>
    </source>
</evidence>
<accession>A0A9P1DLT7</accession>
<evidence type="ECO:0000313" key="4">
    <source>
        <dbReference type="EMBL" id="CAI4012501.1"/>
    </source>
</evidence>
<keyword evidence="3" id="KW-0732">Signal</keyword>
<dbReference type="Proteomes" id="UP001152797">
    <property type="component" value="Unassembled WGS sequence"/>
</dbReference>
<keyword evidence="6" id="KW-1185">Reference proteome</keyword>
<name>A0A9P1DLT7_9DINO</name>
<dbReference type="AlphaFoldDB" id="A0A9P1DLT7"/>
<dbReference type="EMBL" id="CAMXCT010005501">
    <property type="protein sequence ID" value="CAI4012501.1"/>
    <property type="molecule type" value="Genomic_DNA"/>
</dbReference>
<feature type="region of interest" description="Disordered" evidence="2">
    <location>
        <begin position="23"/>
        <end position="110"/>
    </location>
</feature>
<feature type="compositionally biased region" description="Basic residues" evidence="2">
    <location>
        <begin position="40"/>
        <end position="56"/>
    </location>
</feature>
<dbReference type="OrthoDB" id="431198at2759"/>